<organism evidence="16 17">
    <name type="scientific">Vibrio fortis</name>
    <dbReference type="NCBI Taxonomy" id="212667"/>
    <lineage>
        <taxon>Bacteria</taxon>
        <taxon>Pseudomonadati</taxon>
        <taxon>Pseudomonadota</taxon>
        <taxon>Gammaproteobacteria</taxon>
        <taxon>Vibrionales</taxon>
        <taxon>Vibrionaceae</taxon>
        <taxon>Vibrio</taxon>
    </lineage>
</organism>
<dbReference type="GO" id="GO:0015426">
    <property type="term" value="F:ATPase-coupled polar amino acid-transporter activity"/>
    <property type="evidence" value="ECO:0007669"/>
    <property type="project" value="UniProtKB-EC"/>
</dbReference>
<comment type="catalytic activity">
    <reaction evidence="13">
        <text>a polar amino acid(out) + ATP + H2O = a polar amino acid(in) + ADP + phosphate + H(+)</text>
        <dbReference type="Rhea" id="RHEA:14673"/>
        <dbReference type="ChEBI" id="CHEBI:15377"/>
        <dbReference type="ChEBI" id="CHEBI:15378"/>
        <dbReference type="ChEBI" id="CHEBI:30616"/>
        <dbReference type="ChEBI" id="CHEBI:43474"/>
        <dbReference type="ChEBI" id="CHEBI:62031"/>
        <dbReference type="ChEBI" id="CHEBI:456216"/>
        <dbReference type="EC" id="7.4.2.1"/>
    </reaction>
    <physiologicalReaction direction="left-to-right" evidence="13">
        <dbReference type="Rhea" id="RHEA:14674"/>
    </physiologicalReaction>
</comment>
<keyword evidence="5" id="KW-0997">Cell inner membrane</keyword>
<evidence type="ECO:0000256" key="9">
    <source>
        <dbReference type="ARBA" id="ARBA00022970"/>
    </source>
</evidence>
<evidence type="ECO:0000259" key="15">
    <source>
        <dbReference type="PROSITE" id="PS50893"/>
    </source>
</evidence>
<evidence type="ECO:0000256" key="3">
    <source>
        <dbReference type="ARBA" id="ARBA00022448"/>
    </source>
</evidence>
<keyword evidence="4" id="KW-1003">Cell membrane</keyword>
<evidence type="ECO:0000256" key="8">
    <source>
        <dbReference type="ARBA" id="ARBA00022967"/>
    </source>
</evidence>
<keyword evidence="17" id="KW-1185">Reference proteome</keyword>
<dbReference type="InterPro" id="IPR003593">
    <property type="entry name" value="AAA+_ATPase"/>
</dbReference>
<dbReference type="InterPro" id="IPR050086">
    <property type="entry name" value="MetN_ABC_transporter-like"/>
</dbReference>
<keyword evidence="9" id="KW-0029">Amino-acid transport</keyword>
<reference evidence="16 17" key="1">
    <citation type="submission" date="2014-02" db="EMBL/GenBank/DDBJ databases">
        <title>Vibrio fortis Dalian14 Genome Sequencing.</title>
        <authorList>
            <person name="Wang Y."/>
            <person name="Song L."/>
            <person name="Liu G."/>
            <person name="Ding J."/>
        </authorList>
    </citation>
    <scope>NUCLEOTIDE SEQUENCE [LARGE SCALE GENOMIC DNA]</scope>
    <source>
        <strain evidence="16 17">Dalian14</strain>
    </source>
</reference>
<evidence type="ECO:0000256" key="12">
    <source>
        <dbReference type="ARBA" id="ARBA00040096"/>
    </source>
</evidence>
<evidence type="ECO:0000256" key="10">
    <source>
        <dbReference type="ARBA" id="ARBA00023136"/>
    </source>
</evidence>
<keyword evidence="3" id="KW-0813">Transport</keyword>
<accession>A0A066V0G9</accession>
<evidence type="ECO:0000256" key="13">
    <source>
        <dbReference type="ARBA" id="ARBA00047624"/>
    </source>
</evidence>
<evidence type="ECO:0000256" key="7">
    <source>
        <dbReference type="ARBA" id="ARBA00022840"/>
    </source>
</evidence>
<evidence type="ECO:0000256" key="11">
    <source>
        <dbReference type="ARBA" id="ARBA00038850"/>
    </source>
</evidence>
<sequence length="247" mass="27227">MQYFGMSIQVKSINKSYGDIQVLHDISFNCESGETLVLLGPSGAGKSSLLRVLNLLEIADDGQLEIASESFDFSSSIPEKQGLQLRRKVGMVFQQYNLWPHMTVIENLIEAPVKVAGMDKQEAIAQAKKVLETLQLADKADAWPLKLSGGQQQRVAIARALMMKPDVLLFDEPTAALDPEITNQVVSIIKELSGTGITQVVVTHEVDFAKKIASHVLYLEKGYIVEHGTSDAFINPQTPEFAEYLTH</sequence>
<dbReference type="PANTHER" id="PTHR43166:SF25">
    <property type="entry name" value="ARGININE TRANSPORT ATP-BINDING PROTEIN ARTP"/>
    <property type="match status" value="1"/>
</dbReference>
<dbReference type="Pfam" id="PF00005">
    <property type="entry name" value="ABC_tran"/>
    <property type="match status" value="1"/>
</dbReference>
<dbReference type="SUPFAM" id="SSF52540">
    <property type="entry name" value="P-loop containing nucleoside triphosphate hydrolases"/>
    <property type="match status" value="1"/>
</dbReference>
<keyword evidence="7 16" id="KW-0067">ATP-binding</keyword>
<dbReference type="InterPro" id="IPR003439">
    <property type="entry name" value="ABC_transporter-like_ATP-bd"/>
</dbReference>
<dbReference type="AlphaFoldDB" id="A0A066V0G9"/>
<dbReference type="EMBL" id="JFFR01000002">
    <property type="protein sequence ID" value="KDN29994.1"/>
    <property type="molecule type" value="Genomic_DNA"/>
</dbReference>
<dbReference type="PROSITE" id="PS00211">
    <property type="entry name" value="ABC_TRANSPORTER_1"/>
    <property type="match status" value="1"/>
</dbReference>
<dbReference type="NCBIfam" id="NF008338">
    <property type="entry name" value="PRK11124.1"/>
    <property type="match status" value="1"/>
</dbReference>
<dbReference type="Gene3D" id="3.40.50.300">
    <property type="entry name" value="P-loop containing nucleotide triphosphate hydrolases"/>
    <property type="match status" value="1"/>
</dbReference>
<dbReference type="GO" id="GO:0005886">
    <property type="term" value="C:plasma membrane"/>
    <property type="evidence" value="ECO:0007669"/>
    <property type="project" value="UniProtKB-SubCell"/>
</dbReference>
<keyword evidence="8" id="KW-1278">Translocase</keyword>
<dbReference type="STRING" id="212667.VFDL14_04465"/>
<dbReference type="Proteomes" id="UP000027219">
    <property type="component" value="Unassembled WGS sequence"/>
</dbReference>
<dbReference type="EC" id="7.4.2.1" evidence="11"/>
<evidence type="ECO:0000256" key="14">
    <source>
        <dbReference type="ARBA" id="ARBA00047796"/>
    </source>
</evidence>
<evidence type="ECO:0000313" key="17">
    <source>
        <dbReference type="Proteomes" id="UP000027219"/>
    </source>
</evidence>
<comment type="catalytic activity">
    <reaction evidence="14">
        <text>L-arginine(out) + ATP + H2O = L-arginine(in) + ADP + phosphate + H(+)</text>
        <dbReference type="Rhea" id="RHEA:29879"/>
        <dbReference type="ChEBI" id="CHEBI:15377"/>
        <dbReference type="ChEBI" id="CHEBI:15378"/>
        <dbReference type="ChEBI" id="CHEBI:30616"/>
        <dbReference type="ChEBI" id="CHEBI:32682"/>
        <dbReference type="ChEBI" id="CHEBI:43474"/>
        <dbReference type="ChEBI" id="CHEBI:456216"/>
        <dbReference type="EC" id="7.4.2.1"/>
    </reaction>
    <physiologicalReaction direction="left-to-right" evidence="14">
        <dbReference type="Rhea" id="RHEA:29880"/>
    </physiologicalReaction>
</comment>
<comment type="similarity">
    <text evidence="2">Belongs to the ABC transporter superfamily.</text>
</comment>
<dbReference type="InterPro" id="IPR030679">
    <property type="entry name" value="ABC_ATPase_HisP-typ"/>
</dbReference>
<dbReference type="InterPro" id="IPR017871">
    <property type="entry name" value="ABC_transporter-like_CS"/>
</dbReference>
<dbReference type="PROSITE" id="PS50893">
    <property type="entry name" value="ABC_TRANSPORTER_2"/>
    <property type="match status" value="1"/>
</dbReference>
<evidence type="ECO:0000256" key="2">
    <source>
        <dbReference type="ARBA" id="ARBA00005417"/>
    </source>
</evidence>
<keyword evidence="6" id="KW-0547">Nucleotide-binding</keyword>
<dbReference type="SMART" id="SM00382">
    <property type="entry name" value="AAA"/>
    <property type="match status" value="1"/>
</dbReference>
<name>A0A066V0G9_9VIBR</name>
<keyword evidence="10" id="KW-0472">Membrane</keyword>
<proteinExistence type="inferred from homology"/>
<comment type="subcellular location">
    <subcellularLocation>
        <location evidence="1">Cell inner membrane</location>
        <topology evidence="1">Peripheral membrane protein</topology>
    </subcellularLocation>
</comment>
<dbReference type="PANTHER" id="PTHR43166">
    <property type="entry name" value="AMINO ACID IMPORT ATP-BINDING PROTEIN"/>
    <property type="match status" value="1"/>
</dbReference>
<dbReference type="GO" id="GO:0005524">
    <property type="term" value="F:ATP binding"/>
    <property type="evidence" value="ECO:0007669"/>
    <property type="project" value="UniProtKB-KW"/>
</dbReference>
<comment type="caution">
    <text evidence="16">The sequence shown here is derived from an EMBL/GenBank/DDBJ whole genome shotgun (WGS) entry which is preliminary data.</text>
</comment>
<evidence type="ECO:0000256" key="6">
    <source>
        <dbReference type="ARBA" id="ARBA00022741"/>
    </source>
</evidence>
<feature type="domain" description="ABC transporter" evidence="15">
    <location>
        <begin position="8"/>
        <end position="246"/>
    </location>
</feature>
<evidence type="ECO:0000256" key="4">
    <source>
        <dbReference type="ARBA" id="ARBA00022475"/>
    </source>
</evidence>
<protein>
    <recommendedName>
        <fullName evidence="12">Arginine transport ATP-binding protein ArtP</fullName>
        <ecNumber evidence="11">7.4.2.1</ecNumber>
    </recommendedName>
</protein>
<evidence type="ECO:0000256" key="1">
    <source>
        <dbReference type="ARBA" id="ARBA00004417"/>
    </source>
</evidence>
<gene>
    <name evidence="16" type="ORF">VFDL14_04465</name>
</gene>
<dbReference type="GO" id="GO:0016887">
    <property type="term" value="F:ATP hydrolysis activity"/>
    <property type="evidence" value="ECO:0007669"/>
    <property type="project" value="InterPro"/>
</dbReference>
<dbReference type="InterPro" id="IPR027417">
    <property type="entry name" value="P-loop_NTPase"/>
</dbReference>
<evidence type="ECO:0000256" key="5">
    <source>
        <dbReference type="ARBA" id="ARBA00022519"/>
    </source>
</evidence>
<evidence type="ECO:0000313" key="16">
    <source>
        <dbReference type="EMBL" id="KDN29994.1"/>
    </source>
</evidence>
<dbReference type="PIRSF" id="PIRSF039085">
    <property type="entry name" value="ABC_ATPase_HisP"/>
    <property type="match status" value="1"/>
</dbReference>